<keyword evidence="8 17" id="KW-0472">Membrane</keyword>
<feature type="region of interest" description="Disordered" evidence="16">
    <location>
        <begin position="34"/>
        <end position="68"/>
    </location>
</feature>
<evidence type="ECO:0000256" key="8">
    <source>
        <dbReference type="ARBA" id="ARBA00023136"/>
    </source>
</evidence>
<dbReference type="PANTHER" id="PTHR31297:SF34">
    <property type="entry name" value="GLUCAN 1,3-BETA-GLUCOSIDASE 2"/>
    <property type="match status" value="1"/>
</dbReference>
<evidence type="ECO:0000256" key="1">
    <source>
        <dbReference type="ARBA" id="ARBA00004401"/>
    </source>
</evidence>
<dbReference type="InterPro" id="IPR001547">
    <property type="entry name" value="Glyco_hydro_5"/>
</dbReference>
<evidence type="ECO:0000259" key="18">
    <source>
        <dbReference type="Pfam" id="PF00150"/>
    </source>
</evidence>
<dbReference type="Gene3D" id="3.20.20.80">
    <property type="entry name" value="Glycosidases"/>
    <property type="match status" value="1"/>
</dbReference>
<evidence type="ECO:0000256" key="5">
    <source>
        <dbReference type="ARBA" id="ARBA00022801"/>
    </source>
</evidence>
<dbReference type="InterPro" id="IPR017853">
    <property type="entry name" value="GH"/>
</dbReference>
<dbReference type="EMBL" id="SPNW01000003">
    <property type="protein sequence ID" value="TIA93186.1"/>
    <property type="molecule type" value="Genomic_DNA"/>
</dbReference>
<feature type="compositionally biased region" description="Low complexity" evidence="16">
    <location>
        <begin position="208"/>
        <end position="217"/>
    </location>
</feature>
<evidence type="ECO:0000256" key="10">
    <source>
        <dbReference type="ARBA" id="ARBA00023295"/>
    </source>
</evidence>
<name>A0A4T0G1F8_9BASI</name>
<protein>
    <recommendedName>
        <fullName evidence="14">glucan 1,3-beta-glucosidase</fullName>
        <ecNumber evidence="14">3.2.1.58</ecNumber>
    </recommendedName>
    <alternativeName>
        <fullName evidence="15">Exo-1,3-beta-glucanase D</fullName>
    </alternativeName>
</protein>
<feature type="compositionally biased region" description="Polar residues" evidence="16">
    <location>
        <begin position="224"/>
        <end position="237"/>
    </location>
</feature>
<dbReference type="InterPro" id="IPR050386">
    <property type="entry name" value="Glycosyl_hydrolase_5"/>
</dbReference>
<comment type="function">
    <text evidence="13">Glucosidase involved in the degradation of cellulosic biomass. Active on lichenan.</text>
</comment>
<gene>
    <name evidence="19" type="ORF">E3P99_00320</name>
</gene>
<dbReference type="GO" id="GO:0004338">
    <property type="term" value="F:glucan exo-1,3-beta-glucosidase activity"/>
    <property type="evidence" value="ECO:0007669"/>
    <property type="project" value="UniProtKB-EC"/>
</dbReference>
<dbReference type="GO" id="GO:0005886">
    <property type="term" value="C:plasma membrane"/>
    <property type="evidence" value="ECO:0007669"/>
    <property type="project" value="UniProtKB-SubCell"/>
</dbReference>
<keyword evidence="6" id="KW-0735">Signal-anchor</keyword>
<evidence type="ECO:0000256" key="12">
    <source>
        <dbReference type="ARBA" id="ARBA00036824"/>
    </source>
</evidence>
<feature type="transmembrane region" description="Helical" evidence="17">
    <location>
        <begin position="181"/>
        <end position="205"/>
    </location>
</feature>
<comment type="caution">
    <text evidence="19">The sequence shown here is derived from an EMBL/GenBank/DDBJ whole genome shotgun (WGS) entry which is preliminary data.</text>
</comment>
<dbReference type="AlphaFoldDB" id="A0A4T0G1F8"/>
<evidence type="ECO:0000256" key="11">
    <source>
        <dbReference type="ARBA" id="ARBA00023316"/>
    </source>
</evidence>
<keyword evidence="3" id="KW-1003">Cell membrane</keyword>
<evidence type="ECO:0000256" key="2">
    <source>
        <dbReference type="ARBA" id="ARBA00005641"/>
    </source>
</evidence>
<dbReference type="FunFam" id="3.20.20.80:FF:000033">
    <property type="entry name" value="Glucan 1,3-beta-glucosidase A"/>
    <property type="match status" value="1"/>
</dbReference>
<evidence type="ECO:0000256" key="3">
    <source>
        <dbReference type="ARBA" id="ARBA00022475"/>
    </source>
</evidence>
<keyword evidence="20" id="KW-1185">Reference proteome</keyword>
<dbReference type="GO" id="GO:0005576">
    <property type="term" value="C:extracellular region"/>
    <property type="evidence" value="ECO:0007669"/>
    <property type="project" value="TreeGrafter"/>
</dbReference>
<keyword evidence="11" id="KW-0961">Cell wall biogenesis/degradation</keyword>
<keyword evidence="9" id="KW-0325">Glycoprotein</keyword>
<dbReference type="Proteomes" id="UP000310189">
    <property type="component" value="Unassembled WGS sequence"/>
</dbReference>
<evidence type="ECO:0000256" key="17">
    <source>
        <dbReference type="SAM" id="Phobius"/>
    </source>
</evidence>
<reference evidence="19 20" key="1">
    <citation type="submission" date="2019-03" db="EMBL/GenBank/DDBJ databases">
        <title>Sequencing 23 genomes of Wallemia ichthyophaga.</title>
        <authorList>
            <person name="Gostincar C."/>
        </authorList>
    </citation>
    <scope>NUCLEOTIDE SEQUENCE [LARGE SCALE GENOMIC DNA]</scope>
    <source>
        <strain evidence="19 20">EXF-5753</strain>
    </source>
</reference>
<dbReference type="OrthoDB" id="62120at2759"/>
<comment type="subcellular location">
    <subcellularLocation>
        <location evidence="1">Cell membrane</location>
        <topology evidence="1">Single-pass type II membrane protein</topology>
    </subcellularLocation>
</comment>
<comment type="similarity">
    <text evidence="2">Belongs to the glycosyl hydrolase 5 (cellulase A) family.</text>
</comment>
<sequence>MRHSPKRKSPPIDSASIESSLRLNDSQTSIRLVTDDTNGLTDGDRRDSYDSTANGSIRQGFLDHDADGGSLARTASFVSTRSNNTQNQYATSPSSPRTIHQITNLTNLNISQTSLPRQSNEVTGIGEIQQPQLTYSHSFDNKSMSANLTNSSELYEKGLPEVQPEVPAKSPKRGARSRRKWIIIGASVIAAIVVIVLVIALPVTLTRNNNNNSSSSSDEPIRNASGNLVQTSGGDGSQVTLEDGNTFTYSNPYKGTWTSIPFNNTAKAQSYTKPLSERWDFNEDKIYGVNLGGWLVLEPFIVPALYEECENIEDPCVDEYTLSNYYRSKGDGKLEEVLDNHYSTFITEKDFADIASAGLNWIRLPVPFWMIETLDDEPFYRGGAFKYFQKAIQWARKYGLRINLDLHAAPGSENGFNHSGRLGDIHWMSSYMGIVNAQRTLNYVRTLTELVTEDEYKDVVQMLSVINEPFGPTIGRDVVASFYLESYNLIRDITGIGEGKGPWIAFHDAFMGGPQWSDFLRGADRVALDIHPYIAFNGQNQDPMTEQVWKPCEAWAASTNETMRNYGVTFAGEFSLAINDCGTVNGVNDGTRYEGTYVDKSGNRPETGFGEGACDRFNDWQSWDDTFKSQLKGFGLSSMDALQNYFFWTWKIGKSSKSNDYINPFWSYQLGLREGYITEDPRSEPSGTCEMYSQQGQGRTWNVQPGPTTFPTWMTGGDGAGQLFGDRSKYDTFPPASFNNVNEQDMERLPRYEQHGDRIQLHPEPIQYINEKGRLETVDSADGWFDDQDDAPFFSAIPGCDRYRSPYYQGDIVAGTC</sequence>
<keyword evidence="5" id="KW-0378">Hydrolase</keyword>
<dbReference type="GO" id="GO:0009986">
    <property type="term" value="C:cell surface"/>
    <property type="evidence" value="ECO:0007669"/>
    <property type="project" value="TreeGrafter"/>
</dbReference>
<evidence type="ECO:0000256" key="14">
    <source>
        <dbReference type="ARBA" id="ARBA00038929"/>
    </source>
</evidence>
<dbReference type="Pfam" id="PF00150">
    <property type="entry name" value="Cellulase"/>
    <property type="match status" value="1"/>
</dbReference>
<keyword evidence="10" id="KW-0326">Glycosidase</keyword>
<evidence type="ECO:0000256" key="7">
    <source>
        <dbReference type="ARBA" id="ARBA00022989"/>
    </source>
</evidence>
<organism evidence="19 20">
    <name type="scientific">Wallemia hederae</name>
    <dbReference type="NCBI Taxonomy" id="1540922"/>
    <lineage>
        <taxon>Eukaryota</taxon>
        <taxon>Fungi</taxon>
        <taxon>Dikarya</taxon>
        <taxon>Basidiomycota</taxon>
        <taxon>Wallemiomycotina</taxon>
        <taxon>Wallemiomycetes</taxon>
        <taxon>Wallemiales</taxon>
        <taxon>Wallemiaceae</taxon>
        <taxon>Wallemia</taxon>
    </lineage>
</organism>
<evidence type="ECO:0000256" key="13">
    <source>
        <dbReference type="ARBA" id="ARBA00037126"/>
    </source>
</evidence>
<dbReference type="EC" id="3.2.1.58" evidence="14"/>
<accession>A0A4T0G1F8</accession>
<keyword evidence="7 17" id="KW-1133">Transmembrane helix</keyword>
<evidence type="ECO:0000256" key="15">
    <source>
        <dbReference type="ARBA" id="ARBA00041260"/>
    </source>
</evidence>
<evidence type="ECO:0000256" key="16">
    <source>
        <dbReference type="SAM" id="MobiDB-lite"/>
    </source>
</evidence>
<proteinExistence type="inferred from homology"/>
<evidence type="ECO:0000256" key="6">
    <source>
        <dbReference type="ARBA" id="ARBA00022968"/>
    </source>
</evidence>
<evidence type="ECO:0000256" key="4">
    <source>
        <dbReference type="ARBA" id="ARBA00022692"/>
    </source>
</evidence>
<evidence type="ECO:0000256" key="9">
    <source>
        <dbReference type="ARBA" id="ARBA00023180"/>
    </source>
</evidence>
<feature type="region of interest" description="Disordered" evidence="16">
    <location>
        <begin position="208"/>
        <end position="237"/>
    </location>
</feature>
<dbReference type="GO" id="GO:0009251">
    <property type="term" value="P:glucan catabolic process"/>
    <property type="evidence" value="ECO:0007669"/>
    <property type="project" value="TreeGrafter"/>
</dbReference>
<comment type="catalytic activity">
    <reaction evidence="12">
        <text>Successive hydrolysis of beta-D-glucose units from the non-reducing ends of (1-&gt;3)-beta-D-glucans, releasing alpha-glucose.</text>
        <dbReference type="EC" id="3.2.1.58"/>
    </reaction>
</comment>
<keyword evidence="4 17" id="KW-0812">Transmembrane</keyword>
<dbReference type="SUPFAM" id="SSF51445">
    <property type="entry name" value="(Trans)glycosidases"/>
    <property type="match status" value="1"/>
</dbReference>
<evidence type="ECO:0000313" key="20">
    <source>
        <dbReference type="Proteomes" id="UP000310189"/>
    </source>
</evidence>
<evidence type="ECO:0000313" key="19">
    <source>
        <dbReference type="EMBL" id="TIA93186.1"/>
    </source>
</evidence>
<feature type="domain" description="Glycoside hydrolase family 5" evidence="18">
    <location>
        <begin position="342"/>
        <end position="577"/>
    </location>
</feature>
<dbReference type="PANTHER" id="PTHR31297">
    <property type="entry name" value="GLUCAN ENDO-1,6-BETA-GLUCOSIDASE B"/>
    <property type="match status" value="1"/>
</dbReference>
<dbReference type="GO" id="GO:0071555">
    <property type="term" value="P:cell wall organization"/>
    <property type="evidence" value="ECO:0007669"/>
    <property type="project" value="UniProtKB-KW"/>
</dbReference>